<dbReference type="SUPFAM" id="SSF49764">
    <property type="entry name" value="HSP20-like chaperones"/>
    <property type="match status" value="1"/>
</dbReference>
<evidence type="ECO:0000256" key="2">
    <source>
        <dbReference type="RuleBase" id="RU003616"/>
    </source>
</evidence>
<comment type="similarity">
    <text evidence="1 2">Belongs to the small heat shock protein (HSP20) family.</text>
</comment>
<dbReference type="EMBL" id="JARKIB010000072">
    <property type="protein sequence ID" value="KAJ7748679.1"/>
    <property type="molecule type" value="Genomic_DNA"/>
</dbReference>
<protein>
    <recommendedName>
        <fullName evidence="3">SHSP domain-containing protein</fullName>
    </recommendedName>
</protein>
<keyword evidence="5" id="KW-1185">Reference proteome</keyword>
<accession>A0AAD7IR09</accession>
<dbReference type="AlphaFoldDB" id="A0AAD7IR09"/>
<dbReference type="PROSITE" id="PS01031">
    <property type="entry name" value="SHSP"/>
    <property type="match status" value="1"/>
</dbReference>
<organism evidence="4 5">
    <name type="scientific">Mycena metata</name>
    <dbReference type="NCBI Taxonomy" id="1033252"/>
    <lineage>
        <taxon>Eukaryota</taxon>
        <taxon>Fungi</taxon>
        <taxon>Dikarya</taxon>
        <taxon>Basidiomycota</taxon>
        <taxon>Agaricomycotina</taxon>
        <taxon>Agaricomycetes</taxon>
        <taxon>Agaricomycetidae</taxon>
        <taxon>Agaricales</taxon>
        <taxon>Marasmiineae</taxon>
        <taxon>Mycenaceae</taxon>
        <taxon>Mycena</taxon>
    </lineage>
</organism>
<evidence type="ECO:0000256" key="1">
    <source>
        <dbReference type="PROSITE-ProRule" id="PRU00285"/>
    </source>
</evidence>
<comment type="caution">
    <text evidence="4">The sequence shown here is derived from an EMBL/GenBank/DDBJ whole genome shotgun (WGS) entry which is preliminary data.</text>
</comment>
<dbReference type="CDD" id="cd06464">
    <property type="entry name" value="ACD_sHsps-like"/>
    <property type="match status" value="1"/>
</dbReference>
<proteinExistence type="inferred from homology"/>
<feature type="domain" description="SHSP" evidence="3">
    <location>
        <begin position="1"/>
        <end position="116"/>
    </location>
</feature>
<dbReference type="Pfam" id="PF00011">
    <property type="entry name" value="HSP20"/>
    <property type="match status" value="1"/>
</dbReference>
<gene>
    <name evidence="4" type="ORF">B0H16DRAFT_1319721</name>
</gene>
<dbReference type="Gene3D" id="2.60.40.790">
    <property type="match status" value="1"/>
</dbReference>
<evidence type="ECO:0000259" key="3">
    <source>
        <dbReference type="PROSITE" id="PS01031"/>
    </source>
</evidence>
<evidence type="ECO:0000313" key="5">
    <source>
        <dbReference type="Proteomes" id="UP001215598"/>
    </source>
</evidence>
<evidence type="ECO:0000313" key="4">
    <source>
        <dbReference type="EMBL" id="KAJ7748679.1"/>
    </source>
</evidence>
<dbReference type="InterPro" id="IPR002068">
    <property type="entry name" value="A-crystallin/Hsp20_dom"/>
</dbReference>
<sequence length="116" mass="13080">RYTIRADTRYDPTTRVLTALLELPGMKRRDLRIKLATTPFNRVRQVTVSGTSRPPTFALTSMLRERKYGSFSRSFAVPAETKPDDIDAVMEDGILILKIQCGLPAASADEREIPIR</sequence>
<reference evidence="4" key="1">
    <citation type="submission" date="2023-03" db="EMBL/GenBank/DDBJ databases">
        <title>Massive genome expansion in bonnet fungi (Mycena s.s.) driven by repeated elements and novel gene families across ecological guilds.</title>
        <authorList>
            <consortium name="Lawrence Berkeley National Laboratory"/>
            <person name="Harder C.B."/>
            <person name="Miyauchi S."/>
            <person name="Viragh M."/>
            <person name="Kuo A."/>
            <person name="Thoen E."/>
            <person name="Andreopoulos B."/>
            <person name="Lu D."/>
            <person name="Skrede I."/>
            <person name="Drula E."/>
            <person name="Henrissat B."/>
            <person name="Morin E."/>
            <person name="Kohler A."/>
            <person name="Barry K."/>
            <person name="LaButti K."/>
            <person name="Morin E."/>
            <person name="Salamov A."/>
            <person name="Lipzen A."/>
            <person name="Mereny Z."/>
            <person name="Hegedus B."/>
            <person name="Baldrian P."/>
            <person name="Stursova M."/>
            <person name="Weitz H."/>
            <person name="Taylor A."/>
            <person name="Grigoriev I.V."/>
            <person name="Nagy L.G."/>
            <person name="Martin F."/>
            <person name="Kauserud H."/>
        </authorList>
    </citation>
    <scope>NUCLEOTIDE SEQUENCE</scope>
    <source>
        <strain evidence="4">CBHHK182m</strain>
    </source>
</reference>
<dbReference type="Proteomes" id="UP001215598">
    <property type="component" value="Unassembled WGS sequence"/>
</dbReference>
<name>A0AAD7IR09_9AGAR</name>
<feature type="non-terminal residue" evidence="4">
    <location>
        <position position="116"/>
    </location>
</feature>
<dbReference type="InterPro" id="IPR008978">
    <property type="entry name" value="HSP20-like_chaperone"/>
</dbReference>